<feature type="region of interest" description="Disordered" evidence="1">
    <location>
        <begin position="1"/>
        <end position="27"/>
    </location>
</feature>
<proteinExistence type="predicted"/>
<keyword evidence="3" id="KW-1185">Reference proteome</keyword>
<evidence type="ECO:0000313" key="3">
    <source>
        <dbReference type="Proteomes" id="UP000027138"/>
    </source>
</evidence>
<name>A0A067JJ34_JATCU</name>
<evidence type="ECO:0000313" key="2">
    <source>
        <dbReference type="EMBL" id="KDP23887.1"/>
    </source>
</evidence>
<dbReference type="Proteomes" id="UP000027138">
    <property type="component" value="Unassembled WGS sequence"/>
</dbReference>
<protein>
    <submittedName>
        <fullName evidence="2">Uncharacterized protein</fullName>
    </submittedName>
</protein>
<dbReference type="AlphaFoldDB" id="A0A067JJ34"/>
<reference evidence="2 3" key="1">
    <citation type="journal article" date="2014" name="PLoS ONE">
        <title>Global Analysis of Gene Expression Profiles in Physic Nut (Jatropha curcas L.) Seedlings Exposed to Salt Stress.</title>
        <authorList>
            <person name="Zhang L."/>
            <person name="Zhang C."/>
            <person name="Wu P."/>
            <person name="Chen Y."/>
            <person name="Li M."/>
            <person name="Jiang H."/>
            <person name="Wu G."/>
        </authorList>
    </citation>
    <scope>NUCLEOTIDE SEQUENCE [LARGE SCALE GENOMIC DNA]</scope>
    <source>
        <strain evidence="3">cv. GZQX0401</strain>
        <tissue evidence="2">Young leaves</tissue>
    </source>
</reference>
<organism evidence="2 3">
    <name type="scientific">Jatropha curcas</name>
    <name type="common">Barbados nut</name>
    <dbReference type="NCBI Taxonomy" id="180498"/>
    <lineage>
        <taxon>Eukaryota</taxon>
        <taxon>Viridiplantae</taxon>
        <taxon>Streptophyta</taxon>
        <taxon>Embryophyta</taxon>
        <taxon>Tracheophyta</taxon>
        <taxon>Spermatophyta</taxon>
        <taxon>Magnoliopsida</taxon>
        <taxon>eudicotyledons</taxon>
        <taxon>Gunneridae</taxon>
        <taxon>Pentapetalae</taxon>
        <taxon>rosids</taxon>
        <taxon>fabids</taxon>
        <taxon>Malpighiales</taxon>
        <taxon>Euphorbiaceae</taxon>
        <taxon>Crotonoideae</taxon>
        <taxon>Jatropheae</taxon>
        <taxon>Jatropha</taxon>
    </lineage>
</organism>
<accession>A0A067JJ34</accession>
<sequence length="118" mass="12874">MWDSPKVHSGLRSPQSPPLSGLSEDAEVCPTTGQRSKAWALIPSCNGPAWHDIVRFGPSARTVLFLGAKVGPIPPYTFAPKRPHTSRRSIHIYVHYLHPALNRCGICLGCTVALGRHN</sequence>
<dbReference type="EMBL" id="KK915179">
    <property type="protein sequence ID" value="KDP23887.1"/>
    <property type="molecule type" value="Genomic_DNA"/>
</dbReference>
<gene>
    <name evidence="2" type="ORF">JCGZ_26629</name>
</gene>
<evidence type="ECO:0000256" key="1">
    <source>
        <dbReference type="SAM" id="MobiDB-lite"/>
    </source>
</evidence>